<protein>
    <submittedName>
        <fullName evidence="1">Uncharacterized protein</fullName>
    </submittedName>
</protein>
<proteinExistence type="predicted"/>
<sequence>MVLNWIVSVNLMEYQTTERLSMNTISFC</sequence>
<evidence type="ECO:0000313" key="1">
    <source>
        <dbReference type="EMBL" id="MBX64234.1"/>
    </source>
</evidence>
<dbReference type="EMBL" id="GGEC01083750">
    <property type="protein sequence ID" value="MBX64234.1"/>
    <property type="molecule type" value="Transcribed_RNA"/>
</dbReference>
<dbReference type="AlphaFoldDB" id="A0A2P2QBC9"/>
<name>A0A2P2QBC9_RHIMU</name>
<accession>A0A2P2QBC9</accession>
<reference evidence="1" key="1">
    <citation type="submission" date="2018-02" db="EMBL/GenBank/DDBJ databases">
        <title>Rhizophora mucronata_Transcriptome.</title>
        <authorList>
            <person name="Meera S.P."/>
            <person name="Sreeshan A."/>
            <person name="Augustine A."/>
        </authorList>
    </citation>
    <scope>NUCLEOTIDE SEQUENCE</scope>
    <source>
        <tissue evidence="1">Leaf</tissue>
    </source>
</reference>
<organism evidence="1">
    <name type="scientific">Rhizophora mucronata</name>
    <name type="common">Asiatic mangrove</name>
    <dbReference type="NCBI Taxonomy" id="61149"/>
    <lineage>
        <taxon>Eukaryota</taxon>
        <taxon>Viridiplantae</taxon>
        <taxon>Streptophyta</taxon>
        <taxon>Embryophyta</taxon>
        <taxon>Tracheophyta</taxon>
        <taxon>Spermatophyta</taxon>
        <taxon>Magnoliopsida</taxon>
        <taxon>eudicotyledons</taxon>
        <taxon>Gunneridae</taxon>
        <taxon>Pentapetalae</taxon>
        <taxon>rosids</taxon>
        <taxon>fabids</taxon>
        <taxon>Malpighiales</taxon>
        <taxon>Rhizophoraceae</taxon>
        <taxon>Rhizophora</taxon>
    </lineage>
</organism>